<protein>
    <submittedName>
        <fullName evidence="1">Uncharacterized protein</fullName>
    </submittedName>
</protein>
<evidence type="ECO:0000313" key="2">
    <source>
        <dbReference type="Proteomes" id="UP000010556"/>
    </source>
</evidence>
<dbReference type="Proteomes" id="UP000010556">
    <property type="component" value="Unassembled WGS sequence"/>
</dbReference>
<dbReference type="AlphaFoldDB" id="L5MFT3"/>
<reference evidence="2" key="1">
    <citation type="journal article" date="2013" name="Science">
        <title>Comparative analysis of bat genomes provides insight into the evolution of flight and immunity.</title>
        <authorList>
            <person name="Zhang G."/>
            <person name="Cowled C."/>
            <person name="Shi Z."/>
            <person name="Huang Z."/>
            <person name="Bishop-Lilly K.A."/>
            <person name="Fang X."/>
            <person name="Wynne J.W."/>
            <person name="Xiong Z."/>
            <person name="Baker M.L."/>
            <person name="Zhao W."/>
            <person name="Tachedjian M."/>
            <person name="Zhu Y."/>
            <person name="Zhou P."/>
            <person name="Jiang X."/>
            <person name="Ng J."/>
            <person name="Yang L."/>
            <person name="Wu L."/>
            <person name="Xiao J."/>
            <person name="Feng Y."/>
            <person name="Chen Y."/>
            <person name="Sun X."/>
            <person name="Zhang Y."/>
            <person name="Marsh G.A."/>
            <person name="Crameri G."/>
            <person name="Broder C.C."/>
            <person name="Frey K.G."/>
            <person name="Wang L.F."/>
            <person name="Wang J."/>
        </authorList>
    </citation>
    <scope>NUCLEOTIDE SEQUENCE [LARGE SCALE GENOMIC DNA]</scope>
</reference>
<dbReference type="EMBL" id="KB100874">
    <property type="protein sequence ID" value="ELK37256.1"/>
    <property type="molecule type" value="Genomic_DNA"/>
</dbReference>
<gene>
    <name evidence="1" type="ORF">MDA_GLEAN10011741</name>
</gene>
<proteinExistence type="predicted"/>
<keyword evidence="2" id="KW-1185">Reference proteome</keyword>
<evidence type="ECO:0000313" key="1">
    <source>
        <dbReference type="EMBL" id="ELK37256.1"/>
    </source>
</evidence>
<organism evidence="1 2">
    <name type="scientific">Myotis davidii</name>
    <name type="common">David's myotis</name>
    <dbReference type="NCBI Taxonomy" id="225400"/>
    <lineage>
        <taxon>Eukaryota</taxon>
        <taxon>Metazoa</taxon>
        <taxon>Chordata</taxon>
        <taxon>Craniata</taxon>
        <taxon>Vertebrata</taxon>
        <taxon>Euteleostomi</taxon>
        <taxon>Mammalia</taxon>
        <taxon>Eutheria</taxon>
        <taxon>Laurasiatheria</taxon>
        <taxon>Chiroptera</taxon>
        <taxon>Yangochiroptera</taxon>
        <taxon>Vespertilionidae</taxon>
        <taxon>Myotis</taxon>
    </lineage>
</organism>
<sequence length="160" mass="18027">MMLGAGKFTWKLQKTSGSVMKDTGRQAGRGPRRELCSTGLRSLGSWQPPPTEGALSLLIAENSQGFTWLKCWCPLHPHGEGMTESAEKITCTFLFLEGLENLKRKGTSHPAEFLPRWRHPRPSTDSWLETFTSKCLQCSAGWHHQQSQRRTISPPRTVCF</sequence>
<name>L5MFT3_MYODS</name>
<accession>L5MFT3</accession>